<comment type="caution">
    <text evidence="6">The sequence shown here is derived from an EMBL/GenBank/DDBJ whole genome shotgun (WGS) entry which is preliminary data.</text>
</comment>
<dbReference type="AlphaFoldDB" id="A0A2A2JF04"/>
<dbReference type="InterPro" id="IPR019819">
    <property type="entry name" value="Carboxylesterase_B_CS"/>
</dbReference>
<evidence type="ECO:0000313" key="6">
    <source>
        <dbReference type="EMBL" id="PAV60348.1"/>
    </source>
</evidence>
<dbReference type="EC" id="3.1.1.-" evidence="4"/>
<dbReference type="InterPro" id="IPR050309">
    <property type="entry name" value="Type-B_Carboxylest/Lipase"/>
</dbReference>
<evidence type="ECO:0000256" key="1">
    <source>
        <dbReference type="ARBA" id="ARBA00005964"/>
    </source>
</evidence>
<keyword evidence="7" id="KW-1185">Reference proteome</keyword>
<evidence type="ECO:0000256" key="3">
    <source>
        <dbReference type="ARBA" id="ARBA00022801"/>
    </source>
</evidence>
<protein>
    <recommendedName>
        <fullName evidence="4">Carboxylic ester hydrolase</fullName>
        <ecNumber evidence="4">3.1.1.-</ecNumber>
    </recommendedName>
</protein>
<dbReference type="Gene3D" id="3.40.50.1820">
    <property type="entry name" value="alpha/beta hydrolase"/>
    <property type="match status" value="1"/>
</dbReference>
<dbReference type="InterPro" id="IPR002018">
    <property type="entry name" value="CarbesteraseB"/>
</dbReference>
<dbReference type="Pfam" id="PF00135">
    <property type="entry name" value="COesterase"/>
    <property type="match status" value="2"/>
</dbReference>
<keyword evidence="3 4" id="KW-0378">Hydrolase</keyword>
<dbReference type="EMBL" id="LIAE01010472">
    <property type="protein sequence ID" value="PAV60348.1"/>
    <property type="molecule type" value="Genomic_DNA"/>
</dbReference>
<dbReference type="STRING" id="2018661.A0A2A2JF04"/>
<evidence type="ECO:0000259" key="5">
    <source>
        <dbReference type="Pfam" id="PF00135"/>
    </source>
</evidence>
<feature type="domain" description="Carboxylesterase type B" evidence="5">
    <location>
        <begin position="3"/>
        <end position="94"/>
    </location>
</feature>
<feature type="domain" description="Carboxylesterase type B" evidence="5">
    <location>
        <begin position="98"/>
        <end position="194"/>
    </location>
</feature>
<dbReference type="PROSITE" id="PS00122">
    <property type="entry name" value="CARBOXYLESTERASE_B_1"/>
    <property type="match status" value="1"/>
</dbReference>
<dbReference type="InterPro" id="IPR019826">
    <property type="entry name" value="Carboxylesterase_B_AS"/>
</dbReference>
<reference evidence="6 7" key="1">
    <citation type="journal article" date="2017" name="Curr. Biol.">
        <title>Genome architecture and evolution of a unichromosomal asexual nematode.</title>
        <authorList>
            <person name="Fradin H."/>
            <person name="Zegar C."/>
            <person name="Gutwein M."/>
            <person name="Lucas J."/>
            <person name="Kovtun M."/>
            <person name="Corcoran D."/>
            <person name="Baugh L.R."/>
            <person name="Kiontke K."/>
            <person name="Gunsalus K."/>
            <person name="Fitch D.H."/>
            <person name="Piano F."/>
        </authorList>
    </citation>
    <scope>NUCLEOTIDE SEQUENCE [LARGE SCALE GENOMIC DNA]</scope>
    <source>
        <strain evidence="6">PF1309</strain>
    </source>
</reference>
<dbReference type="PANTHER" id="PTHR11559">
    <property type="entry name" value="CARBOXYLESTERASE"/>
    <property type="match status" value="1"/>
</dbReference>
<organism evidence="6 7">
    <name type="scientific">Diploscapter pachys</name>
    <dbReference type="NCBI Taxonomy" id="2018661"/>
    <lineage>
        <taxon>Eukaryota</taxon>
        <taxon>Metazoa</taxon>
        <taxon>Ecdysozoa</taxon>
        <taxon>Nematoda</taxon>
        <taxon>Chromadorea</taxon>
        <taxon>Rhabditida</taxon>
        <taxon>Rhabditina</taxon>
        <taxon>Rhabditomorpha</taxon>
        <taxon>Rhabditoidea</taxon>
        <taxon>Rhabditidae</taxon>
        <taxon>Diploscapter</taxon>
    </lineage>
</organism>
<keyword evidence="2" id="KW-0719">Serine esterase</keyword>
<dbReference type="SUPFAM" id="SSF53474">
    <property type="entry name" value="alpha/beta-Hydrolases"/>
    <property type="match status" value="1"/>
</dbReference>
<dbReference type="Proteomes" id="UP000218231">
    <property type="component" value="Unassembled WGS sequence"/>
</dbReference>
<evidence type="ECO:0000313" key="7">
    <source>
        <dbReference type="Proteomes" id="UP000218231"/>
    </source>
</evidence>
<dbReference type="PROSITE" id="PS00941">
    <property type="entry name" value="CARBOXYLESTERASE_B_2"/>
    <property type="match status" value="1"/>
</dbReference>
<name>A0A2A2JF04_9BILA</name>
<dbReference type="InterPro" id="IPR029058">
    <property type="entry name" value="AB_hydrolase_fold"/>
</dbReference>
<comment type="similarity">
    <text evidence="1 4">Belongs to the type-B carboxylesterase/lipase family.</text>
</comment>
<accession>A0A2A2JF04</accession>
<proteinExistence type="inferred from homology"/>
<evidence type="ECO:0000256" key="2">
    <source>
        <dbReference type="ARBA" id="ARBA00022487"/>
    </source>
</evidence>
<sequence>MYNQVETEQGAIRGQVFETDEGIRAETYKGIPFAEPPVGDLRWRLPVEKKSWRGVRDALNYSSACIQFHDFSHGTRKYDQSEDCLYLNVFTPNTIARNFLDRGIVFVTINYRLGALGFLENQEDELTNFGIWDMIMALKWTKQNIQRFGGNSSQITIMGQSAGAAATSLLALIDQTKDLVSRAIIVSGSLHATWPSLRVGEYGLTSSGLIKHFRNIFESKPLYLRSKGTFFTYYYRHSFVDKCKALSEYKNGSECQIFADCLTVRSTD</sequence>
<evidence type="ECO:0000256" key="4">
    <source>
        <dbReference type="RuleBase" id="RU361235"/>
    </source>
</evidence>
<gene>
    <name evidence="6" type="ORF">WR25_07825</name>
</gene>
<dbReference type="OrthoDB" id="19653at2759"/>
<dbReference type="GO" id="GO:0052689">
    <property type="term" value="F:carboxylic ester hydrolase activity"/>
    <property type="evidence" value="ECO:0007669"/>
    <property type="project" value="UniProtKB-KW"/>
</dbReference>